<dbReference type="AlphaFoldDB" id="A0AAP0ATX9"/>
<evidence type="ECO:0008006" key="5">
    <source>
        <dbReference type="Google" id="ProtNLM"/>
    </source>
</evidence>
<proteinExistence type="predicted"/>
<feature type="transmembrane region" description="Helical" evidence="2">
    <location>
        <begin position="53"/>
        <end position="73"/>
    </location>
</feature>
<feature type="compositionally biased region" description="Polar residues" evidence="1">
    <location>
        <begin position="1"/>
        <end position="10"/>
    </location>
</feature>
<evidence type="ECO:0000256" key="1">
    <source>
        <dbReference type="SAM" id="MobiDB-lite"/>
    </source>
</evidence>
<sequence length="101" mass="10845">MRSGEATPTRTKSDQRSLKNKHGVEDSKRPPGTGDRHPGGVLHQRRRLPQSPILMAFGGFAAVAGMAYFMLYAKPEKGISPNQIATAAVGEKPYAPKTPSS</sequence>
<gene>
    <name evidence="3" type="ORF">KSP39_PZI023981</name>
</gene>
<comment type="caution">
    <text evidence="3">The sequence shown here is derived from an EMBL/GenBank/DDBJ whole genome shotgun (WGS) entry which is preliminary data.</text>
</comment>
<evidence type="ECO:0000313" key="4">
    <source>
        <dbReference type="Proteomes" id="UP001418222"/>
    </source>
</evidence>
<evidence type="ECO:0000256" key="2">
    <source>
        <dbReference type="SAM" id="Phobius"/>
    </source>
</evidence>
<keyword evidence="2" id="KW-0472">Membrane</keyword>
<evidence type="ECO:0000313" key="3">
    <source>
        <dbReference type="EMBL" id="KAK8914483.1"/>
    </source>
</evidence>
<dbReference type="Proteomes" id="UP001418222">
    <property type="component" value="Unassembled WGS sequence"/>
</dbReference>
<organism evidence="3 4">
    <name type="scientific">Platanthera zijinensis</name>
    <dbReference type="NCBI Taxonomy" id="2320716"/>
    <lineage>
        <taxon>Eukaryota</taxon>
        <taxon>Viridiplantae</taxon>
        <taxon>Streptophyta</taxon>
        <taxon>Embryophyta</taxon>
        <taxon>Tracheophyta</taxon>
        <taxon>Spermatophyta</taxon>
        <taxon>Magnoliopsida</taxon>
        <taxon>Liliopsida</taxon>
        <taxon>Asparagales</taxon>
        <taxon>Orchidaceae</taxon>
        <taxon>Orchidoideae</taxon>
        <taxon>Orchideae</taxon>
        <taxon>Orchidinae</taxon>
        <taxon>Platanthera</taxon>
    </lineage>
</organism>
<name>A0AAP0ATX9_9ASPA</name>
<keyword evidence="4" id="KW-1185">Reference proteome</keyword>
<dbReference type="EMBL" id="JBBWWQ010000021">
    <property type="protein sequence ID" value="KAK8914483.1"/>
    <property type="molecule type" value="Genomic_DNA"/>
</dbReference>
<feature type="region of interest" description="Disordered" evidence="1">
    <location>
        <begin position="1"/>
        <end position="47"/>
    </location>
</feature>
<feature type="compositionally biased region" description="Basic and acidic residues" evidence="1">
    <location>
        <begin position="11"/>
        <end position="38"/>
    </location>
</feature>
<accession>A0AAP0ATX9</accession>
<reference evidence="3 4" key="1">
    <citation type="journal article" date="2022" name="Nat. Plants">
        <title>Genomes of leafy and leafless Platanthera orchids illuminate the evolution of mycoheterotrophy.</title>
        <authorList>
            <person name="Li M.H."/>
            <person name="Liu K.W."/>
            <person name="Li Z."/>
            <person name="Lu H.C."/>
            <person name="Ye Q.L."/>
            <person name="Zhang D."/>
            <person name="Wang J.Y."/>
            <person name="Li Y.F."/>
            <person name="Zhong Z.M."/>
            <person name="Liu X."/>
            <person name="Yu X."/>
            <person name="Liu D.K."/>
            <person name="Tu X.D."/>
            <person name="Liu B."/>
            <person name="Hao Y."/>
            <person name="Liao X.Y."/>
            <person name="Jiang Y.T."/>
            <person name="Sun W.H."/>
            <person name="Chen J."/>
            <person name="Chen Y.Q."/>
            <person name="Ai Y."/>
            <person name="Zhai J.W."/>
            <person name="Wu S.S."/>
            <person name="Zhou Z."/>
            <person name="Hsiao Y.Y."/>
            <person name="Wu W.L."/>
            <person name="Chen Y.Y."/>
            <person name="Lin Y.F."/>
            <person name="Hsu J.L."/>
            <person name="Li C.Y."/>
            <person name="Wang Z.W."/>
            <person name="Zhao X."/>
            <person name="Zhong W.Y."/>
            <person name="Ma X.K."/>
            <person name="Ma L."/>
            <person name="Huang J."/>
            <person name="Chen G.Z."/>
            <person name="Huang M.Z."/>
            <person name="Huang L."/>
            <person name="Peng D.H."/>
            <person name="Luo Y.B."/>
            <person name="Zou S.Q."/>
            <person name="Chen S.P."/>
            <person name="Lan S."/>
            <person name="Tsai W.C."/>
            <person name="Van de Peer Y."/>
            <person name="Liu Z.J."/>
        </authorList>
    </citation>
    <scope>NUCLEOTIDE SEQUENCE [LARGE SCALE GENOMIC DNA]</scope>
    <source>
        <strain evidence="3">Lor287</strain>
    </source>
</reference>
<keyword evidence="2" id="KW-1133">Transmembrane helix</keyword>
<protein>
    <recommendedName>
        <fullName evidence="5">Transmembrane protein</fullName>
    </recommendedName>
</protein>
<keyword evidence="2" id="KW-0812">Transmembrane</keyword>